<evidence type="ECO:0000313" key="2">
    <source>
        <dbReference type="EMBL" id="QOD39515.1"/>
    </source>
</evidence>
<dbReference type="Pfam" id="PF02336">
    <property type="entry name" value="Denso_VP4"/>
    <property type="match status" value="1"/>
</dbReference>
<feature type="region of interest" description="Disordered" evidence="1">
    <location>
        <begin position="160"/>
        <end position="238"/>
    </location>
</feature>
<name>A0A7L7YTH7_9VIRU</name>
<dbReference type="SUPFAM" id="SSF88645">
    <property type="entry name" value="ssDNA viruses"/>
    <property type="match status" value="1"/>
</dbReference>
<gene>
    <name evidence="2" type="primary">VP</name>
</gene>
<proteinExistence type="predicted"/>
<reference evidence="2" key="1">
    <citation type="submission" date="2020-07" db="EMBL/GenBank/DDBJ databases">
        <title>Diversity of sea star-associated densoviruses and transcribed endogenized viral elements of densovirus origin.</title>
        <authorList>
            <person name="Jackson E.W."/>
            <person name="Hewson I."/>
        </authorList>
    </citation>
    <scope>NUCLEOTIDE SEQUENCE</scope>
</reference>
<dbReference type="GO" id="GO:0005198">
    <property type="term" value="F:structural molecule activity"/>
    <property type="evidence" value="ECO:0007669"/>
    <property type="project" value="InterPro"/>
</dbReference>
<dbReference type="EMBL" id="MT733027">
    <property type="protein sequence ID" value="QOD39515.1"/>
    <property type="molecule type" value="Genomic_DNA"/>
</dbReference>
<feature type="compositionally biased region" description="Low complexity" evidence="1">
    <location>
        <begin position="169"/>
        <end position="181"/>
    </location>
</feature>
<accession>A0A7L7YTH7</accession>
<evidence type="ECO:0000256" key="1">
    <source>
        <dbReference type="SAM" id="MobiDB-lite"/>
    </source>
</evidence>
<organism evidence="2">
    <name type="scientific">uncultured densovirus</name>
    <dbReference type="NCBI Taxonomy" id="748192"/>
    <lineage>
        <taxon>Viruses</taxon>
        <taxon>Monodnaviria</taxon>
        <taxon>Shotokuvirae</taxon>
        <taxon>Cossaviricota</taxon>
        <taxon>Quintoviricetes</taxon>
        <taxon>Piccovirales</taxon>
        <taxon>Parvoviridae</taxon>
        <taxon>Densovirinae</taxon>
        <taxon>environmental samples</taxon>
    </lineage>
</organism>
<dbReference type="InterPro" id="IPR016184">
    <property type="entry name" value="Capsid/spike_ssDNA_virus"/>
</dbReference>
<dbReference type="InterPro" id="IPR003433">
    <property type="entry name" value="Capsid_VP4_densovirus"/>
</dbReference>
<sequence>MANKRKKPLRHPLKNEGYNDMSRSWQNYTWAQYNQARFNRGLVQVWPEYLAEGRGVTNRPPSWRKIPANYPRITNREYMSRQNYYDSGVRDVHAPNAFDSGPLMAAFDKTPVPSEHGKHNDPELSAVVESGVLDELANVNQPPVSSAGVNSPDTIERLIDESDQQVAGPSRTTESTRSPTTNKARTIMPNKRARQEPAPAAPEAVHLTGSKTPADGGFDSSQGPESTIRKGSYGHSGGHRSFTKVHHLKSFAIPFTTIVDAGVKNIVTPMLDIPWNRYLCYMSQAELDLIPDGSHAVDCHISVQHIVTSTSHPVGGTTATIATFNHPKIGIIGYDLEKKCRGGTTKLVTMSSTKEVSPISVAKDSLDAFKKLQYGTDQSSPTWDGDDLPGVAFPIPIHTYRYFCLNQPSRASMYDKDNNPTGLRWDATNSPGYENFNHCIEMFNLNDVTWDTVAEQSYSFKHAHIGKYFPALEVVSGNVTQVLGSADQYVLERQIGGIRPGAALTNTPNFKQASTVFLDETRVVERIIETAGGSYRNTFQENPARQPSFHIGMLPIPKLSSLTNGNRSDENVHAEAYYVVTATLNIKCADGPNRFTLPKDYTVNVENAWVGTNDTVDPTKPVTFGLYTQ</sequence>
<protein>
    <submittedName>
        <fullName evidence="2">VP</fullName>
    </submittedName>
</protein>